<keyword evidence="6 11" id="KW-0479">Metal-binding</keyword>
<evidence type="ECO:0000256" key="2">
    <source>
        <dbReference type="ARBA" id="ARBA00007957"/>
    </source>
</evidence>
<keyword evidence="8" id="KW-0805">Transcription regulation</keyword>
<dbReference type="GO" id="GO:0005737">
    <property type="term" value="C:cytoplasm"/>
    <property type="evidence" value="ECO:0007669"/>
    <property type="project" value="UniProtKB-SubCell"/>
</dbReference>
<feature type="binding site" evidence="11">
    <location>
        <position position="98"/>
    </location>
    <ligand>
        <name>Zn(2+)</name>
        <dbReference type="ChEBI" id="CHEBI:29105"/>
    </ligand>
</feature>
<dbReference type="Proteomes" id="UP000824246">
    <property type="component" value="Unassembled WGS sequence"/>
</dbReference>
<evidence type="ECO:0000256" key="5">
    <source>
        <dbReference type="ARBA" id="ARBA00022491"/>
    </source>
</evidence>
<keyword evidence="7 11" id="KW-0862">Zinc</keyword>
<gene>
    <name evidence="12" type="ORF">H9982_01170</name>
</gene>
<dbReference type="PANTHER" id="PTHR33202:SF8">
    <property type="entry name" value="PEROXIDE-RESPONSIVE REPRESSOR PERR"/>
    <property type="match status" value="1"/>
</dbReference>
<dbReference type="CDD" id="cd07153">
    <property type="entry name" value="Fur_like"/>
    <property type="match status" value="1"/>
</dbReference>
<keyword evidence="4" id="KW-0963">Cytoplasm</keyword>
<dbReference type="Pfam" id="PF01475">
    <property type="entry name" value="FUR"/>
    <property type="match status" value="1"/>
</dbReference>
<feature type="binding site" evidence="11">
    <location>
        <position position="131"/>
    </location>
    <ligand>
        <name>Zn(2+)</name>
        <dbReference type="ChEBI" id="CHEBI:29105"/>
    </ligand>
</feature>
<dbReference type="EMBL" id="DXFB01000028">
    <property type="protein sequence ID" value="HIX44809.1"/>
    <property type="molecule type" value="Genomic_DNA"/>
</dbReference>
<evidence type="ECO:0000256" key="11">
    <source>
        <dbReference type="PIRSR" id="PIRSR602481-1"/>
    </source>
</evidence>
<dbReference type="Gene3D" id="3.30.1490.190">
    <property type="match status" value="1"/>
</dbReference>
<evidence type="ECO:0000313" key="13">
    <source>
        <dbReference type="Proteomes" id="UP000824246"/>
    </source>
</evidence>
<proteinExistence type="inferred from homology"/>
<evidence type="ECO:0000256" key="4">
    <source>
        <dbReference type="ARBA" id="ARBA00022490"/>
    </source>
</evidence>
<comment type="caution">
    <text evidence="12">The sequence shown here is derived from an EMBL/GenBank/DDBJ whole genome shotgun (WGS) entry which is preliminary data.</text>
</comment>
<keyword evidence="5" id="KW-0678">Repressor</keyword>
<evidence type="ECO:0000256" key="8">
    <source>
        <dbReference type="ARBA" id="ARBA00023015"/>
    </source>
</evidence>
<reference evidence="12" key="2">
    <citation type="submission" date="2021-04" db="EMBL/GenBank/DDBJ databases">
        <authorList>
            <person name="Gilroy R."/>
        </authorList>
    </citation>
    <scope>NUCLEOTIDE SEQUENCE</scope>
    <source>
        <strain evidence="12">ChiHjej12B11-16260</strain>
    </source>
</reference>
<comment type="subcellular location">
    <subcellularLocation>
        <location evidence="1">Cytoplasm</location>
    </subcellularLocation>
</comment>
<dbReference type="AlphaFoldDB" id="A0A9D1VQ29"/>
<dbReference type="GO" id="GO:1900376">
    <property type="term" value="P:regulation of secondary metabolite biosynthetic process"/>
    <property type="evidence" value="ECO:0007669"/>
    <property type="project" value="TreeGrafter"/>
</dbReference>
<dbReference type="PANTHER" id="PTHR33202">
    <property type="entry name" value="ZINC UPTAKE REGULATION PROTEIN"/>
    <property type="match status" value="1"/>
</dbReference>
<dbReference type="InterPro" id="IPR036388">
    <property type="entry name" value="WH-like_DNA-bd_sf"/>
</dbReference>
<dbReference type="GO" id="GO:0003700">
    <property type="term" value="F:DNA-binding transcription factor activity"/>
    <property type="evidence" value="ECO:0007669"/>
    <property type="project" value="InterPro"/>
</dbReference>
<comment type="similarity">
    <text evidence="2">Belongs to the Fur family.</text>
</comment>
<accession>A0A9D1VQ29</accession>
<dbReference type="SUPFAM" id="SSF46785">
    <property type="entry name" value="Winged helix' DNA-binding domain"/>
    <property type="match status" value="1"/>
</dbReference>
<feature type="binding site" evidence="11">
    <location>
        <position position="95"/>
    </location>
    <ligand>
        <name>Zn(2+)</name>
        <dbReference type="ChEBI" id="CHEBI:29105"/>
    </ligand>
</feature>
<sequence length="142" mass="16006">MDTLRSHIQQRLVEHGIKPSLQRIAVLEYLMTHATHPTVDTIFSDLYPSIPTLSKATVYNTLKLLVQCGAVNMITIDEKNARYDACTTPHMHFRCRECGAIIDIEQELPVTLNLPQGTVVESCQTYCYGVCAECNKQDITLH</sequence>
<evidence type="ECO:0000256" key="10">
    <source>
        <dbReference type="ARBA" id="ARBA00023163"/>
    </source>
</evidence>
<keyword evidence="9" id="KW-0238">DNA-binding</keyword>
<evidence type="ECO:0000256" key="7">
    <source>
        <dbReference type="ARBA" id="ARBA00022833"/>
    </source>
</evidence>
<evidence type="ECO:0000313" key="12">
    <source>
        <dbReference type="EMBL" id="HIX44809.1"/>
    </source>
</evidence>
<evidence type="ECO:0000256" key="6">
    <source>
        <dbReference type="ARBA" id="ARBA00022723"/>
    </source>
</evidence>
<dbReference type="GO" id="GO:0045892">
    <property type="term" value="P:negative regulation of DNA-templated transcription"/>
    <property type="evidence" value="ECO:0007669"/>
    <property type="project" value="TreeGrafter"/>
</dbReference>
<organism evidence="12 13">
    <name type="scientific">Candidatus Barnesiella excrementipullorum</name>
    <dbReference type="NCBI Taxonomy" id="2838479"/>
    <lineage>
        <taxon>Bacteria</taxon>
        <taxon>Pseudomonadati</taxon>
        <taxon>Bacteroidota</taxon>
        <taxon>Bacteroidia</taxon>
        <taxon>Bacteroidales</taxon>
        <taxon>Barnesiellaceae</taxon>
        <taxon>Barnesiella</taxon>
    </lineage>
</organism>
<comment type="cofactor">
    <cofactor evidence="11">
        <name>Zn(2+)</name>
        <dbReference type="ChEBI" id="CHEBI:29105"/>
    </cofactor>
    <text evidence="11">Binds 1 zinc ion per subunit.</text>
</comment>
<name>A0A9D1VQ29_9BACT</name>
<keyword evidence="10" id="KW-0804">Transcription</keyword>
<evidence type="ECO:0000256" key="1">
    <source>
        <dbReference type="ARBA" id="ARBA00004496"/>
    </source>
</evidence>
<evidence type="ECO:0000256" key="3">
    <source>
        <dbReference type="ARBA" id="ARBA00020910"/>
    </source>
</evidence>
<dbReference type="Gene3D" id="1.10.10.10">
    <property type="entry name" value="Winged helix-like DNA-binding domain superfamily/Winged helix DNA-binding domain"/>
    <property type="match status" value="1"/>
</dbReference>
<dbReference type="InterPro" id="IPR002481">
    <property type="entry name" value="FUR"/>
</dbReference>
<dbReference type="InterPro" id="IPR043135">
    <property type="entry name" value="Fur_C"/>
</dbReference>
<reference evidence="12" key="1">
    <citation type="journal article" date="2021" name="PeerJ">
        <title>Extensive microbial diversity within the chicken gut microbiome revealed by metagenomics and culture.</title>
        <authorList>
            <person name="Gilroy R."/>
            <person name="Ravi A."/>
            <person name="Getino M."/>
            <person name="Pursley I."/>
            <person name="Horton D.L."/>
            <person name="Alikhan N.F."/>
            <person name="Baker D."/>
            <person name="Gharbi K."/>
            <person name="Hall N."/>
            <person name="Watson M."/>
            <person name="Adriaenssens E.M."/>
            <person name="Foster-Nyarko E."/>
            <person name="Jarju S."/>
            <person name="Secka A."/>
            <person name="Antonio M."/>
            <person name="Oren A."/>
            <person name="Chaudhuri R.R."/>
            <person name="La Ragione R."/>
            <person name="Hildebrand F."/>
            <person name="Pallen M.J."/>
        </authorList>
    </citation>
    <scope>NUCLEOTIDE SEQUENCE</scope>
    <source>
        <strain evidence="12">ChiHjej12B11-16260</strain>
    </source>
</reference>
<evidence type="ECO:0000256" key="9">
    <source>
        <dbReference type="ARBA" id="ARBA00023125"/>
    </source>
</evidence>
<dbReference type="InterPro" id="IPR036390">
    <property type="entry name" value="WH_DNA-bd_sf"/>
</dbReference>
<dbReference type="GO" id="GO:0008270">
    <property type="term" value="F:zinc ion binding"/>
    <property type="evidence" value="ECO:0007669"/>
    <property type="project" value="TreeGrafter"/>
</dbReference>
<dbReference type="FunFam" id="1.10.10.10:FF:000007">
    <property type="entry name" value="Ferric uptake regulation protein"/>
    <property type="match status" value="1"/>
</dbReference>
<dbReference type="GO" id="GO:0000976">
    <property type="term" value="F:transcription cis-regulatory region binding"/>
    <property type="evidence" value="ECO:0007669"/>
    <property type="project" value="TreeGrafter"/>
</dbReference>
<protein>
    <recommendedName>
        <fullName evidence="3">Ferric uptake regulation protein</fullName>
    </recommendedName>
</protein>
<feature type="binding site" evidence="11">
    <location>
        <position position="134"/>
    </location>
    <ligand>
        <name>Zn(2+)</name>
        <dbReference type="ChEBI" id="CHEBI:29105"/>
    </ligand>
</feature>